<dbReference type="EMBL" id="FZNN01000001">
    <property type="protein sequence ID" value="SNR26760.1"/>
    <property type="molecule type" value="Genomic_DNA"/>
</dbReference>
<evidence type="ECO:0000256" key="1">
    <source>
        <dbReference type="SAM" id="Phobius"/>
    </source>
</evidence>
<evidence type="ECO:0000313" key="3">
    <source>
        <dbReference type="Proteomes" id="UP000198417"/>
    </source>
</evidence>
<accession>A0A238UX23</accession>
<dbReference type="Proteomes" id="UP000198417">
    <property type="component" value="Unassembled WGS sequence"/>
</dbReference>
<gene>
    <name evidence="2" type="ORF">SAMN06265370_101283</name>
</gene>
<proteinExistence type="predicted"/>
<keyword evidence="1" id="KW-1133">Transmembrane helix</keyword>
<dbReference type="OrthoDB" id="7779177at2"/>
<sequence>MSAPDTNTTTEEKRHKPSILGMKAVLIFVAILLVGWLVWTVSAADAPDGAKAQIDGRTGEEVQTE</sequence>
<dbReference type="AlphaFoldDB" id="A0A238UX23"/>
<keyword evidence="3" id="KW-1185">Reference proteome</keyword>
<organism evidence="2 3">
    <name type="scientific">Puniceibacterium sediminis</name>
    <dbReference type="NCBI Taxonomy" id="1608407"/>
    <lineage>
        <taxon>Bacteria</taxon>
        <taxon>Pseudomonadati</taxon>
        <taxon>Pseudomonadota</taxon>
        <taxon>Alphaproteobacteria</taxon>
        <taxon>Rhodobacterales</taxon>
        <taxon>Paracoccaceae</taxon>
        <taxon>Puniceibacterium</taxon>
    </lineage>
</organism>
<name>A0A238UX23_9RHOB</name>
<keyword evidence="1" id="KW-0472">Membrane</keyword>
<feature type="transmembrane region" description="Helical" evidence="1">
    <location>
        <begin position="20"/>
        <end position="39"/>
    </location>
</feature>
<protein>
    <submittedName>
        <fullName evidence="2">Uncharacterized protein</fullName>
    </submittedName>
</protein>
<dbReference type="RefSeq" id="WP_089268723.1">
    <property type="nucleotide sequence ID" value="NZ_FZNN01000001.1"/>
</dbReference>
<evidence type="ECO:0000313" key="2">
    <source>
        <dbReference type="EMBL" id="SNR26760.1"/>
    </source>
</evidence>
<keyword evidence="1" id="KW-0812">Transmembrane</keyword>
<reference evidence="2 3" key="1">
    <citation type="submission" date="2017-06" db="EMBL/GenBank/DDBJ databases">
        <authorList>
            <person name="Kim H.J."/>
            <person name="Triplett B.A."/>
        </authorList>
    </citation>
    <scope>NUCLEOTIDE SEQUENCE [LARGE SCALE GENOMIC DNA]</scope>
    <source>
        <strain evidence="2 3">DSM 29052</strain>
    </source>
</reference>